<dbReference type="PANTHER" id="PTHR12356:SF19">
    <property type="entry name" value="NUDC DOMAIN-CONTAINING PROTEIN 3"/>
    <property type="match status" value="1"/>
</dbReference>
<protein>
    <recommendedName>
        <fullName evidence="2">CS domain-containing protein</fullName>
    </recommendedName>
</protein>
<evidence type="ECO:0000256" key="1">
    <source>
        <dbReference type="ARBA" id="ARBA00022553"/>
    </source>
</evidence>
<dbReference type="InterPro" id="IPR007052">
    <property type="entry name" value="CS_dom"/>
</dbReference>
<name>A0AAV1JEV7_9NEOP</name>
<dbReference type="Pfam" id="PF04969">
    <property type="entry name" value="CS"/>
    <property type="match status" value="1"/>
</dbReference>
<dbReference type="AlphaFoldDB" id="A0AAV1JEV7"/>
<reference evidence="3 4" key="1">
    <citation type="submission" date="2023-11" db="EMBL/GenBank/DDBJ databases">
        <authorList>
            <person name="Okamura Y."/>
        </authorList>
    </citation>
    <scope>NUCLEOTIDE SEQUENCE [LARGE SCALE GENOMIC DNA]</scope>
</reference>
<comment type="caution">
    <text evidence="3">The sequence shown here is derived from an EMBL/GenBank/DDBJ whole genome shotgun (WGS) entry which is preliminary data.</text>
</comment>
<keyword evidence="1" id="KW-0597">Phosphoprotein</keyword>
<dbReference type="InterPro" id="IPR008978">
    <property type="entry name" value="HSP20-like_chaperone"/>
</dbReference>
<sequence length="321" mass="36773">MDSKIEKYDQMLISVLEEEKSIIGFLSAIFGFLARRTDFYYVPDGKYENMGFPPGVAEELVIKVLRKCDPKSWQPSQCEQAELSNEIMCSTVAQEVEVIDEQDSELSIDCSKDDIIKEISSSDSTINQTASKKHIIPEDYEPPIIPSQDSESYNGAVREKYTWSQTITDLNAFIKLPSHIQSAKELKVTINSGDISVANGQNFIIRDSFPFKIKTIDSVWSYSNGSLMIHLEKVQERWWDRLLQNEEPIDLGKIDCSRPLNELPEDHIAKVRELQWNQEQKMKGLPTSDEIRNIEILKKAWNMPGSPFKGKEFNPNVLYKP</sequence>
<gene>
    <name evidence="3" type="ORF">LNINA_LOCUS6547</name>
</gene>
<evidence type="ECO:0000313" key="3">
    <source>
        <dbReference type="EMBL" id="CAK1547048.1"/>
    </source>
</evidence>
<dbReference type="InterPro" id="IPR037898">
    <property type="entry name" value="NudC_fam"/>
</dbReference>
<dbReference type="GO" id="GO:0005737">
    <property type="term" value="C:cytoplasm"/>
    <property type="evidence" value="ECO:0007669"/>
    <property type="project" value="TreeGrafter"/>
</dbReference>
<dbReference type="GO" id="GO:0006457">
    <property type="term" value="P:protein folding"/>
    <property type="evidence" value="ECO:0007669"/>
    <property type="project" value="TreeGrafter"/>
</dbReference>
<accession>A0AAV1JEV7</accession>
<dbReference type="GO" id="GO:0051082">
    <property type="term" value="F:unfolded protein binding"/>
    <property type="evidence" value="ECO:0007669"/>
    <property type="project" value="TreeGrafter"/>
</dbReference>
<organism evidence="3 4">
    <name type="scientific">Leptosia nina</name>
    <dbReference type="NCBI Taxonomy" id="320188"/>
    <lineage>
        <taxon>Eukaryota</taxon>
        <taxon>Metazoa</taxon>
        <taxon>Ecdysozoa</taxon>
        <taxon>Arthropoda</taxon>
        <taxon>Hexapoda</taxon>
        <taxon>Insecta</taxon>
        <taxon>Pterygota</taxon>
        <taxon>Neoptera</taxon>
        <taxon>Endopterygota</taxon>
        <taxon>Lepidoptera</taxon>
        <taxon>Glossata</taxon>
        <taxon>Ditrysia</taxon>
        <taxon>Papilionoidea</taxon>
        <taxon>Pieridae</taxon>
        <taxon>Pierinae</taxon>
        <taxon>Leptosia</taxon>
    </lineage>
</organism>
<evidence type="ECO:0000259" key="2">
    <source>
        <dbReference type="PROSITE" id="PS51203"/>
    </source>
</evidence>
<dbReference type="InterPro" id="IPR025934">
    <property type="entry name" value="NudC_N_dom"/>
</dbReference>
<dbReference type="Pfam" id="PF14050">
    <property type="entry name" value="Nudc_N"/>
    <property type="match status" value="1"/>
</dbReference>
<feature type="domain" description="CS" evidence="2">
    <location>
        <begin position="156"/>
        <end position="243"/>
    </location>
</feature>
<dbReference type="EMBL" id="CAVLEF010000009">
    <property type="protein sequence ID" value="CAK1547048.1"/>
    <property type="molecule type" value="Genomic_DNA"/>
</dbReference>
<evidence type="ECO:0000313" key="4">
    <source>
        <dbReference type="Proteomes" id="UP001497472"/>
    </source>
</evidence>
<dbReference type="Gene3D" id="2.60.40.790">
    <property type="match status" value="1"/>
</dbReference>
<dbReference type="Proteomes" id="UP001497472">
    <property type="component" value="Unassembled WGS sequence"/>
</dbReference>
<dbReference type="SUPFAM" id="SSF49764">
    <property type="entry name" value="HSP20-like chaperones"/>
    <property type="match status" value="1"/>
</dbReference>
<dbReference type="PANTHER" id="PTHR12356">
    <property type="entry name" value="NUCLEAR MOVEMENT PROTEIN NUDC"/>
    <property type="match status" value="1"/>
</dbReference>
<dbReference type="PROSITE" id="PS51203">
    <property type="entry name" value="CS"/>
    <property type="match status" value="1"/>
</dbReference>
<keyword evidence="4" id="KW-1185">Reference proteome</keyword>
<proteinExistence type="predicted"/>